<dbReference type="EMBL" id="DTGZ01000175">
    <property type="protein sequence ID" value="HGV98468.1"/>
    <property type="molecule type" value="Genomic_DNA"/>
</dbReference>
<dbReference type="AlphaFoldDB" id="A0A7C4TCR6"/>
<sequence length="275" mass="31492">MSRIQLFIFFVLFSTSLTFIISGEKVDFFISKNLSQIFLFPHRCISSYFHYLQVSQQHIEELEKTVAELQLTNEELKSHLNIAEDSILIPNLKLMKANIIGRDPMNFNGFLYIDKGERDNVYINQPVVIGHRLVGKVKSVSSNMSLVETFEKPGFAISGMDEKTRVYGIVKNNGNLKFNYVKIDDEINIGDTIITSGLSEIFPKGIMLGSVKEIEIADDHLFKEVIIKPFVQINQISYVYLIFTKKDTLPELIEKRPGIPEKLKELKMVIPALRK</sequence>
<dbReference type="InterPro" id="IPR042177">
    <property type="entry name" value="Cell/Rod_1"/>
</dbReference>
<dbReference type="GO" id="GO:0005886">
    <property type="term" value="C:plasma membrane"/>
    <property type="evidence" value="ECO:0007669"/>
    <property type="project" value="TreeGrafter"/>
</dbReference>
<name>A0A7C4TCR6_UNCW3</name>
<evidence type="ECO:0000256" key="1">
    <source>
        <dbReference type="ARBA" id="ARBA00009369"/>
    </source>
</evidence>
<evidence type="ECO:0000256" key="3">
    <source>
        <dbReference type="ARBA" id="ARBA00022960"/>
    </source>
</evidence>
<protein>
    <recommendedName>
        <fullName evidence="2">Cell shape-determining protein MreC</fullName>
    </recommendedName>
    <alternativeName>
        <fullName evidence="4">Cell shape protein MreC</fullName>
    </alternativeName>
</protein>
<dbReference type="NCBIfam" id="TIGR00219">
    <property type="entry name" value="mreC"/>
    <property type="match status" value="1"/>
</dbReference>
<dbReference type="GO" id="GO:0008360">
    <property type="term" value="P:regulation of cell shape"/>
    <property type="evidence" value="ECO:0007669"/>
    <property type="project" value="UniProtKB-KW"/>
</dbReference>
<keyword evidence="3" id="KW-0133">Cell shape</keyword>
<gene>
    <name evidence="7" type="primary">mreC</name>
    <name evidence="7" type="ORF">ENV60_09275</name>
</gene>
<dbReference type="InterPro" id="IPR055342">
    <property type="entry name" value="MreC_beta-barrel_core"/>
</dbReference>
<evidence type="ECO:0000256" key="2">
    <source>
        <dbReference type="ARBA" id="ARBA00013855"/>
    </source>
</evidence>
<feature type="coiled-coil region" evidence="5">
    <location>
        <begin position="52"/>
        <end position="86"/>
    </location>
</feature>
<evidence type="ECO:0000256" key="5">
    <source>
        <dbReference type="SAM" id="Coils"/>
    </source>
</evidence>
<comment type="caution">
    <text evidence="7">The sequence shown here is derived from an EMBL/GenBank/DDBJ whole genome shotgun (WGS) entry which is preliminary data.</text>
</comment>
<dbReference type="Gene3D" id="2.40.10.340">
    <property type="entry name" value="Rod shape-determining protein MreC, domain 1"/>
    <property type="match status" value="1"/>
</dbReference>
<comment type="similarity">
    <text evidence="1">Belongs to the MreC family.</text>
</comment>
<dbReference type="InterPro" id="IPR042175">
    <property type="entry name" value="Cell/Rod_MreC_2"/>
</dbReference>
<evidence type="ECO:0000313" key="7">
    <source>
        <dbReference type="EMBL" id="HGV98468.1"/>
    </source>
</evidence>
<evidence type="ECO:0000259" key="6">
    <source>
        <dbReference type="Pfam" id="PF04085"/>
    </source>
</evidence>
<dbReference type="InterPro" id="IPR007221">
    <property type="entry name" value="MreC"/>
</dbReference>
<accession>A0A7C4TCR6</accession>
<organism evidence="7">
    <name type="scientific">candidate division WOR-3 bacterium</name>
    <dbReference type="NCBI Taxonomy" id="2052148"/>
    <lineage>
        <taxon>Bacteria</taxon>
        <taxon>Bacteria division WOR-3</taxon>
    </lineage>
</organism>
<keyword evidence="5" id="KW-0175">Coiled coil</keyword>
<proteinExistence type="inferred from homology"/>
<dbReference type="Pfam" id="PF04085">
    <property type="entry name" value="MreC"/>
    <property type="match status" value="1"/>
</dbReference>
<dbReference type="Gene3D" id="2.40.10.350">
    <property type="entry name" value="Rod shape-determining protein MreC, domain 2"/>
    <property type="match status" value="1"/>
</dbReference>
<feature type="domain" description="Rod shape-determining protein MreC beta-barrel core" evidence="6">
    <location>
        <begin position="99"/>
        <end position="242"/>
    </location>
</feature>
<evidence type="ECO:0000256" key="4">
    <source>
        <dbReference type="ARBA" id="ARBA00032089"/>
    </source>
</evidence>
<dbReference type="PANTHER" id="PTHR34138:SF1">
    <property type="entry name" value="CELL SHAPE-DETERMINING PROTEIN MREC"/>
    <property type="match status" value="1"/>
</dbReference>
<dbReference type="PANTHER" id="PTHR34138">
    <property type="entry name" value="CELL SHAPE-DETERMINING PROTEIN MREC"/>
    <property type="match status" value="1"/>
</dbReference>
<reference evidence="7" key="1">
    <citation type="journal article" date="2020" name="mSystems">
        <title>Genome- and Community-Level Interaction Insights into Carbon Utilization and Element Cycling Functions of Hydrothermarchaeota in Hydrothermal Sediment.</title>
        <authorList>
            <person name="Zhou Z."/>
            <person name="Liu Y."/>
            <person name="Xu W."/>
            <person name="Pan J."/>
            <person name="Luo Z.H."/>
            <person name="Li M."/>
        </authorList>
    </citation>
    <scope>NUCLEOTIDE SEQUENCE [LARGE SCALE GENOMIC DNA]</scope>
    <source>
        <strain evidence="7">SpSt-774</strain>
    </source>
</reference>